<evidence type="ECO:0000313" key="2">
    <source>
        <dbReference type="EMBL" id="EEC14815.1"/>
    </source>
</evidence>
<keyword evidence="5" id="KW-1267">Proteomics identification</keyword>
<proteinExistence type="evidence at protein level"/>
<evidence type="ECO:0000313" key="3">
    <source>
        <dbReference type="EnsemblMetazoa" id="ISCW010684-PA"/>
    </source>
</evidence>
<evidence type="ECO:0008006" key="6">
    <source>
        <dbReference type="Google" id="ProtNLM"/>
    </source>
</evidence>
<feature type="region of interest" description="Disordered" evidence="1">
    <location>
        <begin position="1"/>
        <end position="115"/>
    </location>
</feature>
<dbReference type="EMBL" id="ABJB010747535">
    <property type="status" value="NOT_ANNOTATED_CDS"/>
    <property type="molecule type" value="Genomic_DNA"/>
</dbReference>
<feature type="compositionally biased region" description="Polar residues" evidence="1">
    <location>
        <begin position="81"/>
        <end position="103"/>
    </location>
</feature>
<dbReference type="VEuPathDB" id="VectorBase:ISCI010684"/>
<dbReference type="EMBL" id="DS875726">
    <property type="protein sequence ID" value="EEC14815.1"/>
    <property type="molecule type" value="Genomic_DNA"/>
</dbReference>
<protein>
    <recommendedName>
        <fullName evidence="6">DUF4806 domain-containing protein</fullName>
    </recommendedName>
</protein>
<dbReference type="AlphaFoldDB" id="B7Q7J3"/>
<organism>
    <name type="scientific">Ixodes scapularis</name>
    <name type="common">Black-legged tick</name>
    <name type="synonym">Deer tick</name>
    <dbReference type="NCBI Taxonomy" id="6945"/>
    <lineage>
        <taxon>Eukaryota</taxon>
        <taxon>Metazoa</taxon>
        <taxon>Ecdysozoa</taxon>
        <taxon>Arthropoda</taxon>
        <taxon>Chelicerata</taxon>
        <taxon>Arachnida</taxon>
        <taxon>Acari</taxon>
        <taxon>Parasitiformes</taxon>
        <taxon>Ixodida</taxon>
        <taxon>Ixodoidea</taxon>
        <taxon>Ixodidae</taxon>
        <taxon>Ixodinae</taxon>
        <taxon>Ixodes</taxon>
    </lineage>
</organism>
<dbReference type="EMBL" id="ABJB010260126">
    <property type="status" value="NOT_ANNOTATED_CDS"/>
    <property type="molecule type" value="Genomic_DNA"/>
</dbReference>
<dbReference type="EMBL" id="ABJB010109508">
    <property type="status" value="NOT_ANNOTATED_CDS"/>
    <property type="molecule type" value="Genomic_DNA"/>
</dbReference>
<dbReference type="PANTHER" id="PTHR34153:SF2">
    <property type="entry name" value="SI:CH211-262H13.3-RELATED"/>
    <property type="match status" value="1"/>
</dbReference>
<dbReference type="EnsemblMetazoa" id="ISCW010684-RA">
    <property type="protein sequence ID" value="ISCW010684-PA"/>
    <property type="gene ID" value="ISCW010684"/>
</dbReference>
<keyword evidence="4" id="KW-1185">Reference proteome</keyword>
<dbReference type="EMBL" id="ABJB010058322">
    <property type="status" value="NOT_ANNOTATED_CDS"/>
    <property type="molecule type" value="Genomic_DNA"/>
</dbReference>
<dbReference type="EMBL" id="ABJB010749690">
    <property type="status" value="NOT_ANNOTATED_CDS"/>
    <property type="molecule type" value="Genomic_DNA"/>
</dbReference>
<gene>
    <name evidence="2" type="ORF">IscW_ISCW010684</name>
</gene>
<evidence type="ECO:0000313" key="4">
    <source>
        <dbReference type="Proteomes" id="UP000001555"/>
    </source>
</evidence>
<dbReference type="VEuPathDB" id="VectorBase:ISCP_010021"/>
<dbReference type="HOGENOM" id="CLU_797605_0_0_1"/>
<feature type="compositionally biased region" description="Basic and acidic residues" evidence="1">
    <location>
        <begin position="43"/>
        <end position="53"/>
    </location>
</feature>
<evidence type="ECO:0007829" key="5">
    <source>
        <dbReference type="PeptideAtlas" id="B7Q7J3"/>
    </source>
</evidence>
<evidence type="ECO:0000256" key="1">
    <source>
        <dbReference type="SAM" id="MobiDB-lite"/>
    </source>
</evidence>
<dbReference type="Proteomes" id="UP000001555">
    <property type="component" value="Unassembled WGS sequence"/>
</dbReference>
<name>B7Q7J3_IXOSC</name>
<dbReference type="InParanoid" id="B7Q7J3"/>
<dbReference type="PaxDb" id="6945-B7Q7J3"/>
<dbReference type="PANTHER" id="PTHR34153">
    <property type="entry name" value="SI:CH211-262H13.3-RELATED-RELATED"/>
    <property type="match status" value="1"/>
</dbReference>
<sequence>MATVNGDAQLPAKKSTGHRLPVGGAFMFKPSARPHSQGAQPKNSDDAARDKRSIKSAKGSGAGNLVGAAADRPSPVHVQHPGSSNEPGTSAWPSGEQGVQDSESLLPPTPPLRADHANQLQYDADNGNHSDLILIDDSSDGDIEENPGAAKREAGDVNSWDAKEGGSFKKVHKDLDLLHEKVDVLHQKVDALEEKVHAAPPAASLAHPVLRKLPMKTAEEFEAVETLLADENSFKLMVSHLKSFDGSTLEEKADGMMTRLFSLELAATYNYNKGSKGKLVFKGTLAEKAVRRAAMESFPGLEPKEYTSHLRKRFRKAYDHLKKQEDARILREARALLGAVPGWVQDQA</sequence>
<reference evidence="3" key="2">
    <citation type="submission" date="2020-05" db="UniProtKB">
        <authorList>
            <consortium name="EnsemblMetazoa"/>
        </authorList>
    </citation>
    <scope>IDENTIFICATION</scope>
    <source>
        <strain evidence="3">wikel</strain>
    </source>
</reference>
<accession>B7Q7J3</accession>
<dbReference type="VEuPathDB" id="VectorBase:ISCW010684"/>
<reference evidence="2 4" key="1">
    <citation type="submission" date="2008-03" db="EMBL/GenBank/DDBJ databases">
        <title>Annotation of Ixodes scapularis.</title>
        <authorList>
            <consortium name="Ixodes scapularis Genome Project Consortium"/>
            <person name="Caler E."/>
            <person name="Hannick L.I."/>
            <person name="Bidwell S."/>
            <person name="Joardar V."/>
            <person name="Thiagarajan M."/>
            <person name="Amedeo P."/>
            <person name="Galinsky K.J."/>
            <person name="Schobel S."/>
            <person name="Inman J."/>
            <person name="Hostetler J."/>
            <person name="Miller J."/>
            <person name="Hammond M."/>
            <person name="Megy K."/>
            <person name="Lawson D."/>
            <person name="Kodira C."/>
            <person name="Sutton G."/>
            <person name="Meyer J."/>
            <person name="Hill C.A."/>
            <person name="Birren B."/>
            <person name="Nene V."/>
            <person name="Collins F."/>
            <person name="Alarcon-Chaidez F."/>
            <person name="Wikel S."/>
            <person name="Strausberg R."/>
        </authorList>
    </citation>
    <scope>NUCLEOTIDE SEQUENCE [LARGE SCALE GENOMIC DNA]</scope>
    <source>
        <strain evidence="4">Wikel</strain>
        <strain evidence="2">Wikel colony</strain>
    </source>
</reference>